<dbReference type="Gene3D" id="3.40.50.300">
    <property type="entry name" value="P-loop containing nucleotide triphosphate hydrolases"/>
    <property type="match status" value="1"/>
</dbReference>
<evidence type="ECO:0000313" key="2">
    <source>
        <dbReference type="Proteomes" id="UP000249590"/>
    </source>
</evidence>
<dbReference type="Proteomes" id="UP000249590">
    <property type="component" value="Unassembled WGS sequence"/>
</dbReference>
<keyword evidence="2" id="KW-1185">Reference proteome</keyword>
<dbReference type="OrthoDB" id="6397831at2"/>
<dbReference type="Pfam" id="PF13469">
    <property type="entry name" value="Sulfotransfer_3"/>
    <property type="match status" value="1"/>
</dbReference>
<dbReference type="InterPro" id="IPR027417">
    <property type="entry name" value="P-loop_NTPase"/>
</dbReference>
<dbReference type="RefSeq" id="WP_146619847.1">
    <property type="nucleotide sequence ID" value="NZ_QHHQ01000001.1"/>
</dbReference>
<name>A0A8B2P354_9HYPH</name>
<protein>
    <recommendedName>
        <fullName evidence="3">Sulfotransferase family protein</fullName>
    </recommendedName>
</protein>
<dbReference type="AlphaFoldDB" id="A0A8B2P354"/>
<sequence>MPVFILGSPRSGTTAMAMGLARLKRFGRYRLEGHFLYHFHPGLVRVATGRVGGNSIVMEAEQAARFIGEFKRSVNRLYSETGDPDDEAWIDKTPDHKQAAAIPSIDALWPDARYIFLYRPPLQAVRASAAMPHWKLEGHEGAVAQRWVECQAAWRRHRDRLKGRAVEVFQPDMLADPAGTAAALAPLLDLSDDEVNMLTTFWSKNDRLNRPSKPEAEKAYDLFELSKAARDEVAAITSEEAARWPRLADHGDPA</sequence>
<organism evidence="1 2">
    <name type="scientific">Acuticoccus sediminis</name>
    <dbReference type="NCBI Taxonomy" id="2184697"/>
    <lineage>
        <taxon>Bacteria</taxon>
        <taxon>Pseudomonadati</taxon>
        <taxon>Pseudomonadota</taxon>
        <taxon>Alphaproteobacteria</taxon>
        <taxon>Hyphomicrobiales</taxon>
        <taxon>Amorphaceae</taxon>
        <taxon>Acuticoccus</taxon>
    </lineage>
</organism>
<proteinExistence type="predicted"/>
<dbReference type="EMBL" id="QHHQ01000001">
    <property type="protein sequence ID" value="RAI03039.1"/>
    <property type="molecule type" value="Genomic_DNA"/>
</dbReference>
<gene>
    <name evidence="1" type="ORF">DLJ53_00425</name>
</gene>
<reference evidence="1 2" key="1">
    <citation type="submission" date="2018-05" db="EMBL/GenBank/DDBJ databases">
        <title>Acuticoccus sediminis sp. nov., isolated from deep-sea sediment of Indian Ocean.</title>
        <authorList>
            <person name="Liu X."/>
            <person name="Lai Q."/>
            <person name="Du Y."/>
            <person name="Sun F."/>
            <person name="Zhang X."/>
            <person name="Wang S."/>
            <person name="Shao Z."/>
        </authorList>
    </citation>
    <scope>NUCLEOTIDE SEQUENCE [LARGE SCALE GENOMIC DNA]</scope>
    <source>
        <strain evidence="1 2">PTG4-2</strain>
    </source>
</reference>
<accession>A0A8B2P354</accession>
<dbReference type="SUPFAM" id="SSF52540">
    <property type="entry name" value="P-loop containing nucleoside triphosphate hydrolases"/>
    <property type="match status" value="1"/>
</dbReference>
<comment type="caution">
    <text evidence="1">The sequence shown here is derived from an EMBL/GenBank/DDBJ whole genome shotgun (WGS) entry which is preliminary data.</text>
</comment>
<evidence type="ECO:0008006" key="3">
    <source>
        <dbReference type="Google" id="ProtNLM"/>
    </source>
</evidence>
<evidence type="ECO:0000313" key="1">
    <source>
        <dbReference type="EMBL" id="RAI03039.1"/>
    </source>
</evidence>